<dbReference type="PANTHER" id="PTHR36115:SF6">
    <property type="entry name" value="PROLINE-RICH ANTIGEN HOMOLOG"/>
    <property type="match status" value="1"/>
</dbReference>
<evidence type="ECO:0000259" key="7">
    <source>
        <dbReference type="Pfam" id="PF06271"/>
    </source>
</evidence>
<dbReference type="Proteomes" id="UP000572635">
    <property type="component" value="Unassembled WGS sequence"/>
</dbReference>
<comment type="caution">
    <text evidence="8">The sequence shown here is derived from an EMBL/GenBank/DDBJ whole genome shotgun (WGS) entry which is preliminary data.</text>
</comment>
<dbReference type="InterPro" id="IPR010432">
    <property type="entry name" value="RDD"/>
</dbReference>
<sequence>MITFGGLAAGGAVVGVFFGLAYLIDPAGYEEGSSPLIGVGAVLGLLCWMCFGMVYRVGCHSRSGRTLGKWVCRSRLVVQETCEPPSVGGAFVRELVLVALALTYIGLLIDLLWPLWDDRRQTVHDKAARTLVIRG</sequence>
<evidence type="ECO:0000256" key="6">
    <source>
        <dbReference type="SAM" id="Phobius"/>
    </source>
</evidence>
<dbReference type="InterPro" id="IPR051791">
    <property type="entry name" value="Pra-immunoreactive"/>
</dbReference>
<dbReference type="GO" id="GO:0005886">
    <property type="term" value="C:plasma membrane"/>
    <property type="evidence" value="ECO:0007669"/>
    <property type="project" value="UniProtKB-SubCell"/>
</dbReference>
<feature type="transmembrane region" description="Helical" evidence="6">
    <location>
        <begin position="36"/>
        <end position="55"/>
    </location>
</feature>
<evidence type="ECO:0000256" key="5">
    <source>
        <dbReference type="ARBA" id="ARBA00023136"/>
    </source>
</evidence>
<keyword evidence="4 6" id="KW-1133">Transmembrane helix</keyword>
<evidence type="ECO:0000256" key="4">
    <source>
        <dbReference type="ARBA" id="ARBA00022989"/>
    </source>
</evidence>
<keyword evidence="5 6" id="KW-0472">Membrane</keyword>
<evidence type="ECO:0000256" key="3">
    <source>
        <dbReference type="ARBA" id="ARBA00022692"/>
    </source>
</evidence>
<feature type="domain" description="RDD" evidence="7">
    <location>
        <begin position="12"/>
        <end position="128"/>
    </location>
</feature>
<evidence type="ECO:0000313" key="8">
    <source>
        <dbReference type="EMBL" id="MBB5434146.1"/>
    </source>
</evidence>
<dbReference type="Pfam" id="PF06271">
    <property type="entry name" value="RDD"/>
    <property type="match status" value="1"/>
</dbReference>
<dbReference type="PANTHER" id="PTHR36115">
    <property type="entry name" value="PROLINE-RICH ANTIGEN HOMOLOG-RELATED"/>
    <property type="match status" value="1"/>
</dbReference>
<keyword evidence="3 6" id="KW-0812">Transmembrane</keyword>
<keyword evidence="9" id="KW-1185">Reference proteome</keyword>
<dbReference type="AlphaFoldDB" id="A0A7W8QPK8"/>
<organism evidence="8 9">
    <name type="scientific">Nocardiopsis composta</name>
    <dbReference type="NCBI Taxonomy" id="157465"/>
    <lineage>
        <taxon>Bacteria</taxon>
        <taxon>Bacillati</taxon>
        <taxon>Actinomycetota</taxon>
        <taxon>Actinomycetes</taxon>
        <taxon>Streptosporangiales</taxon>
        <taxon>Nocardiopsidaceae</taxon>
        <taxon>Nocardiopsis</taxon>
    </lineage>
</organism>
<protein>
    <submittedName>
        <fullName evidence="8">Putative RDD family membrane protein YckC</fullName>
    </submittedName>
</protein>
<name>A0A7W8QPK8_9ACTN</name>
<dbReference type="EMBL" id="JACHDB010000001">
    <property type="protein sequence ID" value="MBB5434146.1"/>
    <property type="molecule type" value="Genomic_DNA"/>
</dbReference>
<evidence type="ECO:0000256" key="1">
    <source>
        <dbReference type="ARBA" id="ARBA00004651"/>
    </source>
</evidence>
<keyword evidence="2" id="KW-1003">Cell membrane</keyword>
<accession>A0A7W8QPK8</accession>
<gene>
    <name evidence="8" type="ORF">HDA36_004230</name>
</gene>
<feature type="transmembrane region" description="Helical" evidence="6">
    <location>
        <begin position="7"/>
        <end position="24"/>
    </location>
</feature>
<feature type="transmembrane region" description="Helical" evidence="6">
    <location>
        <begin position="95"/>
        <end position="116"/>
    </location>
</feature>
<evidence type="ECO:0000256" key="2">
    <source>
        <dbReference type="ARBA" id="ARBA00022475"/>
    </source>
</evidence>
<proteinExistence type="predicted"/>
<reference evidence="8 9" key="1">
    <citation type="submission" date="2020-08" db="EMBL/GenBank/DDBJ databases">
        <title>Sequencing the genomes of 1000 actinobacteria strains.</title>
        <authorList>
            <person name="Klenk H.-P."/>
        </authorList>
    </citation>
    <scope>NUCLEOTIDE SEQUENCE [LARGE SCALE GENOMIC DNA]</scope>
    <source>
        <strain evidence="8 9">DSM 44551</strain>
    </source>
</reference>
<comment type="subcellular location">
    <subcellularLocation>
        <location evidence="1">Cell membrane</location>
        <topology evidence="1">Multi-pass membrane protein</topology>
    </subcellularLocation>
</comment>
<evidence type="ECO:0000313" key="9">
    <source>
        <dbReference type="Proteomes" id="UP000572635"/>
    </source>
</evidence>